<dbReference type="InterPro" id="IPR009311">
    <property type="entry name" value="IFI6/IFI27-like"/>
</dbReference>
<keyword evidence="3 6" id="KW-0812">Transmembrane</keyword>
<protein>
    <submittedName>
        <fullName evidence="8">IFI6-like protein</fullName>
    </submittedName>
</protein>
<dbReference type="Pfam" id="PF06140">
    <property type="entry name" value="Ifi-6-16"/>
    <property type="match status" value="1"/>
</dbReference>
<evidence type="ECO:0000256" key="3">
    <source>
        <dbReference type="ARBA" id="ARBA00022692"/>
    </source>
</evidence>
<evidence type="ECO:0000256" key="2">
    <source>
        <dbReference type="ARBA" id="ARBA00007262"/>
    </source>
</evidence>
<dbReference type="InterPro" id="IPR038213">
    <property type="entry name" value="IFI6/IFI27-like_sf"/>
</dbReference>
<keyword evidence="9" id="KW-1185">Reference proteome</keyword>
<accession>A0ABY7EZ62</accession>
<evidence type="ECO:0000256" key="7">
    <source>
        <dbReference type="SAM" id="SignalP"/>
    </source>
</evidence>
<keyword evidence="4 6" id="KW-1133">Transmembrane helix</keyword>
<evidence type="ECO:0000256" key="5">
    <source>
        <dbReference type="ARBA" id="ARBA00023136"/>
    </source>
</evidence>
<evidence type="ECO:0000256" key="1">
    <source>
        <dbReference type="ARBA" id="ARBA00004141"/>
    </source>
</evidence>
<feature type="transmembrane region" description="Helical" evidence="6">
    <location>
        <begin position="128"/>
        <end position="150"/>
    </location>
</feature>
<organism evidence="8 9">
    <name type="scientific">Mya arenaria</name>
    <name type="common">Soft-shell clam</name>
    <dbReference type="NCBI Taxonomy" id="6604"/>
    <lineage>
        <taxon>Eukaryota</taxon>
        <taxon>Metazoa</taxon>
        <taxon>Spiralia</taxon>
        <taxon>Lophotrochozoa</taxon>
        <taxon>Mollusca</taxon>
        <taxon>Bivalvia</taxon>
        <taxon>Autobranchia</taxon>
        <taxon>Heteroconchia</taxon>
        <taxon>Euheterodonta</taxon>
        <taxon>Imparidentia</taxon>
        <taxon>Neoheterodontei</taxon>
        <taxon>Myida</taxon>
        <taxon>Myoidea</taxon>
        <taxon>Myidae</taxon>
        <taxon>Mya</taxon>
    </lineage>
</organism>
<proteinExistence type="inferred from homology"/>
<feature type="transmembrane region" description="Helical" evidence="6">
    <location>
        <begin position="157"/>
        <end position="177"/>
    </location>
</feature>
<feature type="chain" id="PRO_5047037501" evidence="7">
    <location>
        <begin position="23"/>
        <end position="225"/>
    </location>
</feature>
<reference evidence="8" key="1">
    <citation type="submission" date="2022-11" db="EMBL/GenBank/DDBJ databases">
        <title>Centuries of genome instability and evolution in soft-shell clam transmissible cancer (bioRxiv).</title>
        <authorList>
            <person name="Hart S.F.M."/>
            <person name="Yonemitsu M.A."/>
            <person name="Giersch R.M."/>
            <person name="Beal B.F."/>
            <person name="Arriagada G."/>
            <person name="Davis B.W."/>
            <person name="Ostrander E.A."/>
            <person name="Goff S.P."/>
            <person name="Metzger M.J."/>
        </authorList>
    </citation>
    <scope>NUCLEOTIDE SEQUENCE</scope>
    <source>
        <strain evidence="8">MELC-2E11</strain>
        <tissue evidence="8">Siphon/mantle</tissue>
    </source>
</reference>
<evidence type="ECO:0000256" key="4">
    <source>
        <dbReference type="ARBA" id="ARBA00022989"/>
    </source>
</evidence>
<sequence>MYGIKSFLFGLMVMSMVDFSGCQAPDDVCADVQKIKDAFKRSNCKLTQEIIQITNASCTTVNNLLHCVAESIYGYGEREHREPCVLHMRTAIQDTDSMFPAFHFTWRSCSKLWCELGVAYTDAQSKCIFWSLGGPAAIGIGGVLALISLVTFGLPALGFTAAGIMAKSIAASLMAWWGGAVPAGGIIATLQSIAVLGIGYKAILLTLFSAASISRAVMDCDCCNK</sequence>
<dbReference type="Gene3D" id="6.10.110.10">
    <property type="match status" value="1"/>
</dbReference>
<comment type="similarity">
    <text evidence="2">Belongs to the IFI6/IFI27 family.</text>
</comment>
<dbReference type="PANTHER" id="PTHR16932:SF25">
    <property type="entry name" value="INTERFERON ALPHA-INDUCIBLE PROTEIN 6"/>
    <property type="match status" value="1"/>
</dbReference>
<name>A0ABY7EZ62_MYAAR</name>
<evidence type="ECO:0000313" key="8">
    <source>
        <dbReference type="EMBL" id="WAR14131.1"/>
    </source>
</evidence>
<evidence type="ECO:0000313" key="9">
    <source>
        <dbReference type="Proteomes" id="UP001164746"/>
    </source>
</evidence>
<gene>
    <name evidence="8" type="ORF">MAR_004236</name>
</gene>
<dbReference type="PANTHER" id="PTHR16932">
    <property type="entry name" value="INTERFERON ALPHA-INDUCIBLE PROTEIN 27"/>
    <property type="match status" value="1"/>
</dbReference>
<dbReference type="Proteomes" id="UP001164746">
    <property type="component" value="Chromosome 9"/>
</dbReference>
<dbReference type="EMBL" id="CP111020">
    <property type="protein sequence ID" value="WAR14131.1"/>
    <property type="molecule type" value="Genomic_DNA"/>
</dbReference>
<feature type="transmembrane region" description="Helical" evidence="6">
    <location>
        <begin position="183"/>
        <end position="208"/>
    </location>
</feature>
<keyword evidence="7" id="KW-0732">Signal</keyword>
<evidence type="ECO:0000256" key="6">
    <source>
        <dbReference type="SAM" id="Phobius"/>
    </source>
</evidence>
<keyword evidence="5 6" id="KW-0472">Membrane</keyword>
<feature type="signal peptide" evidence="7">
    <location>
        <begin position="1"/>
        <end position="22"/>
    </location>
</feature>
<comment type="subcellular location">
    <subcellularLocation>
        <location evidence="1">Membrane</location>
        <topology evidence="1">Multi-pass membrane protein</topology>
    </subcellularLocation>
</comment>